<gene>
    <name evidence="1" type="ORF">E2C01_061867</name>
</gene>
<name>A0A5B7HFK9_PORTR</name>
<keyword evidence="2" id="KW-1185">Reference proteome</keyword>
<dbReference type="Proteomes" id="UP000324222">
    <property type="component" value="Unassembled WGS sequence"/>
</dbReference>
<comment type="caution">
    <text evidence="1">The sequence shown here is derived from an EMBL/GenBank/DDBJ whole genome shotgun (WGS) entry which is preliminary data.</text>
</comment>
<evidence type="ECO:0000313" key="1">
    <source>
        <dbReference type="EMBL" id="MPC67688.1"/>
    </source>
</evidence>
<accession>A0A5B7HFK9</accession>
<dbReference type="AlphaFoldDB" id="A0A5B7HFK9"/>
<evidence type="ECO:0000313" key="2">
    <source>
        <dbReference type="Proteomes" id="UP000324222"/>
    </source>
</evidence>
<dbReference type="EMBL" id="VSRR010026592">
    <property type="protein sequence ID" value="MPC67688.1"/>
    <property type="molecule type" value="Genomic_DNA"/>
</dbReference>
<protein>
    <submittedName>
        <fullName evidence="1">Uncharacterized protein</fullName>
    </submittedName>
</protein>
<organism evidence="1 2">
    <name type="scientific">Portunus trituberculatus</name>
    <name type="common">Swimming crab</name>
    <name type="synonym">Neptunus trituberculatus</name>
    <dbReference type="NCBI Taxonomy" id="210409"/>
    <lineage>
        <taxon>Eukaryota</taxon>
        <taxon>Metazoa</taxon>
        <taxon>Ecdysozoa</taxon>
        <taxon>Arthropoda</taxon>
        <taxon>Crustacea</taxon>
        <taxon>Multicrustacea</taxon>
        <taxon>Malacostraca</taxon>
        <taxon>Eumalacostraca</taxon>
        <taxon>Eucarida</taxon>
        <taxon>Decapoda</taxon>
        <taxon>Pleocyemata</taxon>
        <taxon>Brachyura</taxon>
        <taxon>Eubrachyura</taxon>
        <taxon>Portunoidea</taxon>
        <taxon>Portunidae</taxon>
        <taxon>Portuninae</taxon>
        <taxon>Portunus</taxon>
    </lineage>
</organism>
<proteinExistence type="predicted"/>
<sequence>MIVNHSKTKFFVLNGGNDDARPLEVNGLTVEAQSGYQPLEVMVHSIQRKFFRNMWRESSTHDDDLLTFVMN</sequence>
<reference evidence="1 2" key="1">
    <citation type="submission" date="2019-05" db="EMBL/GenBank/DDBJ databases">
        <title>Another draft genome of Portunus trituberculatus and its Hox gene families provides insights of decapod evolution.</title>
        <authorList>
            <person name="Jeong J.-H."/>
            <person name="Song I."/>
            <person name="Kim S."/>
            <person name="Choi T."/>
            <person name="Kim D."/>
            <person name="Ryu S."/>
            <person name="Kim W."/>
        </authorList>
    </citation>
    <scope>NUCLEOTIDE SEQUENCE [LARGE SCALE GENOMIC DNA]</scope>
    <source>
        <tissue evidence="1">Muscle</tissue>
    </source>
</reference>